<sequence>MHKGKQYLVVSDYYSRYLEILLLQSTTSEHVIQRLKALFARLGIPEQIVSDNGPQFSSEAWRSFCDMYDTQHITSSPHNPQGNGHAERAVQTAKRILKQDDPVVALMCFRATPTSSTGVSPAELLMGRKMRTSLPTLPRNLRPKWPSKSSIKERDKAAKEKQAYYFNRRHGVKDLPVLIPGDSVLLKLDNEAKWKGPATVLAESATPRSYEVFSEKEGEKRRNRRHLQLLPEKNIVRKPNITRSGRVSKPAERLNLYKKKKKKKKTKEKSIDIPSVTNDFIELCDQAW</sequence>
<feature type="domain" description="Integrase catalytic" evidence="2">
    <location>
        <begin position="1"/>
        <end position="146"/>
    </location>
</feature>
<evidence type="ECO:0000313" key="4">
    <source>
        <dbReference type="Proteomes" id="UP000472270"/>
    </source>
</evidence>
<accession>A0A673HY92</accession>
<dbReference type="PANTHER" id="PTHR37984:SF9">
    <property type="entry name" value="INTEGRASE CATALYTIC DOMAIN-CONTAINING PROTEIN"/>
    <property type="match status" value="1"/>
</dbReference>
<dbReference type="GO" id="GO:0015074">
    <property type="term" value="P:DNA integration"/>
    <property type="evidence" value="ECO:0007669"/>
    <property type="project" value="InterPro"/>
</dbReference>
<name>A0A673HY92_9TELE</name>
<dbReference type="AlphaFoldDB" id="A0A673HY92"/>
<proteinExistence type="predicted"/>
<dbReference type="InterPro" id="IPR012337">
    <property type="entry name" value="RNaseH-like_sf"/>
</dbReference>
<keyword evidence="4" id="KW-1185">Reference proteome</keyword>
<dbReference type="Proteomes" id="UP000472270">
    <property type="component" value="Unassembled WGS sequence"/>
</dbReference>
<evidence type="ECO:0000256" key="1">
    <source>
        <dbReference type="SAM" id="MobiDB-lite"/>
    </source>
</evidence>
<dbReference type="PANTHER" id="PTHR37984">
    <property type="entry name" value="PROTEIN CBG26694"/>
    <property type="match status" value="1"/>
</dbReference>
<protein>
    <recommendedName>
        <fullName evidence="2">Integrase catalytic domain-containing protein</fullName>
    </recommendedName>
</protein>
<dbReference type="PROSITE" id="PS50994">
    <property type="entry name" value="INTEGRASE"/>
    <property type="match status" value="1"/>
</dbReference>
<dbReference type="FunFam" id="3.30.420.10:FF:000063">
    <property type="entry name" value="Retrovirus-related Pol polyprotein from transposon 297-like Protein"/>
    <property type="match status" value="1"/>
</dbReference>
<reference evidence="3" key="2">
    <citation type="submission" date="2025-09" db="UniProtKB">
        <authorList>
            <consortium name="Ensembl"/>
        </authorList>
    </citation>
    <scope>IDENTIFICATION</scope>
</reference>
<dbReference type="Ensembl" id="ENSSRHT00000033912.1">
    <property type="protein sequence ID" value="ENSSRHP00000032954.1"/>
    <property type="gene ID" value="ENSSRHG00000016953.1"/>
</dbReference>
<dbReference type="GO" id="GO:0003676">
    <property type="term" value="F:nucleic acid binding"/>
    <property type="evidence" value="ECO:0007669"/>
    <property type="project" value="InterPro"/>
</dbReference>
<dbReference type="InterPro" id="IPR036397">
    <property type="entry name" value="RNaseH_sf"/>
</dbReference>
<evidence type="ECO:0000259" key="2">
    <source>
        <dbReference type="PROSITE" id="PS50994"/>
    </source>
</evidence>
<reference evidence="3" key="1">
    <citation type="submission" date="2025-08" db="UniProtKB">
        <authorList>
            <consortium name="Ensembl"/>
        </authorList>
    </citation>
    <scope>IDENTIFICATION</scope>
</reference>
<evidence type="ECO:0000313" key="3">
    <source>
        <dbReference type="Ensembl" id="ENSSRHP00000032954.1"/>
    </source>
</evidence>
<dbReference type="InterPro" id="IPR050951">
    <property type="entry name" value="Retrovirus_Pol_polyprotein"/>
</dbReference>
<organism evidence="3 4">
    <name type="scientific">Sinocyclocheilus rhinocerous</name>
    <dbReference type="NCBI Taxonomy" id="307959"/>
    <lineage>
        <taxon>Eukaryota</taxon>
        <taxon>Metazoa</taxon>
        <taxon>Chordata</taxon>
        <taxon>Craniata</taxon>
        <taxon>Vertebrata</taxon>
        <taxon>Euteleostomi</taxon>
        <taxon>Actinopterygii</taxon>
        <taxon>Neopterygii</taxon>
        <taxon>Teleostei</taxon>
        <taxon>Ostariophysi</taxon>
        <taxon>Cypriniformes</taxon>
        <taxon>Cyprinidae</taxon>
        <taxon>Cyprininae</taxon>
        <taxon>Sinocyclocheilus</taxon>
    </lineage>
</organism>
<feature type="region of interest" description="Disordered" evidence="1">
    <location>
        <begin position="135"/>
        <end position="154"/>
    </location>
</feature>
<dbReference type="Gene3D" id="3.30.420.10">
    <property type="entry name" value="Ribonuclease H-like superfamily/Ribonuclease H"/>
    <property type="match status" value="1"/>
</dbReference>
<dbReference type="Pfam" id="PF00665">
    <property type="entry name" value="rve"/>
    <property type="match status" value="1"/>
</dbReference>
<dbReference type="InterPro" id="IPR001584">
    <property type="entry name" value="Integrase_cat-core"/>
</dbReference>
<dbReference type="SUPFAM" id="SSF53098">
    <property type="entry name" value="Ribonuclease H-like"/>
    <property type="match status" value="1"/>
</dbReference>